<dbReference type="Proteomes" id="UP000615593">
    <property type="component" value="Unassembled WGS sequence"/>
</dbReference>
<evidence type="ECO:0000313" key="2">
    <source>
        <dbReference type="Proteomes" id="UP000615593"/>
    </source>
</evidence>
<sequence>MDDYIKILTDSSIIVNRVAFELQENDIKTKIIDNVEFGRLAGFGVQNNDVELYVLKSEALKAKNIIERLEN</sequence>
<organism evidence="1 2">
    <name type="scientific">Mesonia mobilis</name>
    <dbReference type="NCBI Taxonomy" id="369791"/>
    <lineage>
        <taxon>Bacteria</taxon>
        <taxon>Pseudomonadati</taxon>
        <taxon>Bacteroidota</taxon>
        <taxon>Flavobacteriia</taxon>
        <taxon>Flavobacteriales</taxon>
        <taxon>Flavobacteriaceae</taxon>
        <taxon>Mesonia</taxon>
    </lineage>
</organism>
<accession>A0ABQ3BSJ4</accession>
<proteinExistence type="predicted"/>
<dbReference type="GeneID" id="94369357"/>
<dbReference type="EMBL" id="BMWY01000004">
    <property type="protein sequence ID" value="GGZ55964.1"/>
    <property type="molecule type" value="Genomic_DNA"/>
</dbReference>
<evidence type="ECO:0000313" key="1">
    <source>
        <dbReference type="EMBL" id="GGZ55964.1"/>
    </source>
</evidence>
<reference evidence="2" key="1">
    <citation type="journal article" date="2019" name="Int. J. Syst. Evol. Microbiol.">
        <title>The Global Catalogue of Microorganisms (GCM) 10K type strain sequencing project: providing services to taxonomists for standard genome sequencing and annotation.</title>
        <authorList>
            <consortium name="The Broad Institute Genomics Platform"/>
            <consortium name="The Broad Institute Genome Sequencing Center for Infectious Disease"/>
            <person name="Wu L."/>
            <person name="Ma J."/>
        </authorList>
    </citation>
    <scope>NUCLEOTIDE SEQUENCE [LARGE SCALE GENOMIC DNA]</scope>
    <source>
        <strain evidence="2">KCTC 12708</strain>
    </source>
</reference>
<evidence type="ECO:0008006" key="3">
    <source>
        <dbReference type="Google" id="ProtNLM"/>
    </source>
</evidence>
<comment type="caution">
    <text evidence="1">The sequence shown here is derived from an EMBL/GenBank/DDBJ whole genome shotgun (WGS) entry which is preliminary data.</text>
</comment>
<dbReference type="RefSeq" id="WP_027884961.1">
    <property type="nucleotide sequence ID" value="NZ_BMWY01000004.1"/>
</dbReference>
<name>A0ABQ3BSJ4_9FLAO</name>
<keyword evidence="2" id="KW-1185">Reference proteome</keyword>
<gene>
    <name evidence="1" type="ORF">GCM10008088_16920</name>
</gene>
<protein>
    <recommendedName>
        <fullName evidence="3">Signal transducing protein</fullName>
    </recommendedName>
</protein>